<evidence type="ECO:0000313" key="2">
    <source>
        <dbReference type="Proteomes" id="UP000033774"/>
    </source>
</evidence>
<reference evidence="1 2" key="1">
    <citation type="submission" date="2015-03" db="EMBL/GenBank/DDBJ databases">
        <title>Draft genome sequence of Elstera litoralis.</title>
        <authorList>
            <person name="Rahalkar M.C."/>
            <person name="Dhakephalkar P.K."/>
            <person name="Pore S.D."/>
            <person name="Arora P."/>
            <person name="Kapse N.G."/>
            <person name="Pandit P.S."/>
        </authorList>
    </citation>
    <scope>NUCLEOTIDE SEQUENCE [LARGE SCALE GENOMIC DNA]</scope>
    <source>
        <strain evidence="1 2">Dia-1</strain>
    </source>
</reference>
<evidence type="ECO:0000313" key="1">
    <source>
        <dbReference type="EMBL" id="KJV09726.1"/>
    </source>
</evidence>
<proteinExistence type="predicted"/>
<gene>
    <name evidence="1" type="ORF">VZ95_09640</name>
</gene>
<dbReference type="Proteomes" id="UP000033774">
    <property type="component" value="Unassembled WGS sequence"/>
</dbReference>
<dbReference type="EMBL" id="LAJY01000224">
    <property type="protein sequence ID" value="KJV09726.1"/>
    <property type="molecule type" value="Genomic_DNA"/>
</dbReference>
<keyword evidence="2" id="KW-1185">Reference proteome</keyword>
<organism evidence="1 2">
    <name type="scientific">Elstera litoralis</name>
    <dbReference type="NCBI Taxonomy" id="552518"/>
    <lineage>
        <taxon>Bacteria</taxon>
        <taxon>Pseudomonadati</taxon>
        <taxon>Pseudomonadota</taxon>
        <taxon>Alphaproteobacteria</taxon>
        <taxon>Rhodospirillales</taxon>
        <taxon>Rhodospirillaceae</taxon>
        <taxon>Elstera</taxon>
    </lineage>
</organism>
<dbReference type="AlphaFoldDB" id="A0A0F3ISN6"/>
<name>A0A0F3ISN6_9PROT</name>
<comment type="caution">
    <text evidence="1">The sequence shown here is derived from an EMBL/GenBank/DDBJ whole genome shotgun (WGS) entry which is preliminary data.</text>
</comment>
<protein>
    <submittedName>
        <fullName evidence="1">Uncharacterized protein</fullName>
    </submittedName>
</protein>
<sequence length="62" mass="6362">MDVSSLTGAITTLNKSAVSMDVAIEVFRQQTKAERAVVGIIEASVEASKAANAAGQLVNISV</sequence>
<dbReference type="RefSeq" id="WP_045775654.1">
    <property type="nucleotide sequence ID" value="NZ_LAJY01000224.1"/>
</dbReference>
<accession>A0A0F3ISN6</accession>